<dbReference type="Proteomes" id="UP000070168">
    <property type="component" value="Unassembled WGS sequence"/>
</dbReference>
<feature type="compositionally biased region" description="Pro residues" evidence="3">
    <location>
        <begin position="53"/>
        <end position="64"/>
    </location>
</feature>
<evidence type="ECO:0000256" key="1">
    <source>
        <dbReference type="ARBA" id="ARBA00001933"/>
    </source>
</evidence>
<dbReference type="InterPro" id="IPR056032">
    <property type="entry name" value="DUF7613"/>
</dbReference>
<evidence type="ECO:0000313" key="8">
    <source>
        <dbReference type="EMBL" id="KXG51809.1"/>
    </source>
</evidence>
<dbReference type="InterPro" id="IPR003749">
    <property type="entry name" value="ThiS/MoaD-like"/>
</dbReference>
<dbReference type="SUPFAM" id="SSF54285">
    <property type="entry name" value="MoaD/ThiS"/>
    <property type="match status" value="1"/>
</dbReference>
<keyword evidence="2" id="KW-0663">Pyridoxal phosphate</keyword>
<accession>A0A135LSA4</accession>
<dbReference type="OMA" id="AVWWFLR"/>
<protein>
    <submittedName>
        <fullName evidence="8">Cys/Met metabolism, pyridoxal phosphate-dependent enzyme</fullName>
    </submittedName>
</protein>
<evidence type="ECO:0000259" key="4">
    <source>
        <dbReference type="Pfam" id="PF24586"/>
    </source>
</evidence>
<dbReference type="InterPro" id="IPR015424">
    <property type="entry name" value="PyrdxlP-dep_Trfase"/>
</dbReference>
<comment type="caution">
    <text evidence="8">The sequence shown here is derived from an EMBL/GenBank/DDBJ whole genome shotgun (WGS) entry which is preliminary data.</text>
</comment>
<feature type="domain" description="DUF7614" evidence="7">
    <location>
        <begin position="1026"/>
        <end position="1144"/>
    </location>
</feature>
<dbReference type="SUPFAM" id="SSF53383">
    <property type="entry name" value="PLP-dependent transferases"/>
    <property type="match status" value="1"/>
</dbReference>
<feature type="region of interest" description="Disordered" evidence="3">
    <location>
        <begin position="1"/>
        <end position="403"/>
    </location>
</feature>
<dbReference type="Pfam" id="PF24587">
    <property type="entry name" value="DUF7612"/>
    <property type="match status" value="1"/>
</dbReference>
<dbReference type="InterPro" id="IPR056031">
    <property type="entry name" value="DUF7612"/>
</dbReference>
<dbReference type="Pfam" id="PF24589">
    <property type="entry name" value="DUF7614"/>
    <property type="match status" value="1"/>
</dbReference>
<evidence type="ECO:0000256" key="2">
    <source>
        <dbReference type="ARBA" id="ARBA00022898"/>
    </source>
</evidence>
<feature type="domain" description="DUF7612" evidence="5">
    <location>
        <begin position="731"/>
        <end position="862"/>
    </location>
</feature>
<dbReference type="InterPro" id="IPR056033">
    <property type="entry name" value="DUF7614"/>
</dbReference>
<evidence type="ECO:0000256" key="3">
    <source>
        <dbReference type="SAM" id="MobiDB-lite"/>
    </source>
</evidence>
<feature type="compositionally biased region" description="Polar residues" evidence="3">
    <location>
        <begin position="166"/>
        <end position="180"/>
    </location>
</feature>
<dbReference type="GeneID" id="63712215"/>
<dbReference type="RefSeq" id="XP_040650345.1">
    <property type="nucleotide sequence ID" value="XM_040796915.1"/>
</dbReference>
<dbReference type="InterPro" id="IPR015421">
    <property type="entry name" value="PyrdxlP-dep_Trfase_major"/>
</dbReference>
<dbReference type="PANTHER" id="PTHR11808:SF35">
    <property type="entry name" value="CYSTATHIONINE GAMMA-SYNTHASE (AFU_ORTHOLOGUE AFUA_7G01590)"/>
    <property type="match status" value="1"/>
</dbReference>
<dbReference type="Pfam" id="PF24588">
    <property type="entry name" value="DUF7613"/>
    <property type="match status" value="1"/>
</dbReference>
<evidence type="ECO:0000259" key="7">
    <source>
        <dbReference type="Pfam" id="PF24589"/>
    </source>
</evidence>
<feature type="domain" description="DUF7613" evidence="6">
    <location>
        <begin position="866"/>
        <end position="1020"/>
    </location>
</feature>
<feature type="compositionally biased region" description="Polar residues" evidence="3">
    <location>
        <begin position="367"/>
        <end position="387"/>
    </location>
</feature>
<dbReference type="EMBL" id="LHQR01000028">
    <property type="protein sequence ID" value="KXG51809.1"/>
    <property type="molecule type" value="Genomic_DNA"/>
</dbReference>
<feature type="compositionally biased region" description="Basic residues" evidence="3">
    <location>
        <begin position="17"/>
        <end position="26"/>
    </location>
</feature>
<sequence length="1554" mass="170098">MSADDPFSFLPAEQAKPAKKHWKNKLFSKDKNKAASHQTQEIADFLGSRNPESAPPPPIDPRYIPPQNAARFPSSDLSGYPTKSVPAPASASAPVLPRENYAPFNFSESTTVPAPTPASAKPSGRKGKGLRVGFSPQTPEVIGEGGDETESPTIEISRARERSDSKGTQSGNIPASLSEASRSHLPNLRLDTSLDDADARSRKAARSPREGSDWKPLLMQNSQDADLLMSLPLSDSGSRLSFRGDSEASSFAQRVRDKMQAEEGRALHHRYDEDTSSPGAEDDDISTPPSPQSPEPPIKAYNPKSAYETAPTTGLPHAPSISLSMRSIVDSIRNPPSPSTQYAPANLSPIDPRMPTNLIPGSPGKASPTSAKAPSQDLPASSRTSPPSREGQEPPRSSQPPKFSLRNVASQVGDTAFAEFIAYNAGYERIIKLAAEDVKPLVETSLAEWIRAAVWWFLRGKTRLETYARSRSTLPPTYAKQAVIDLGKALWINENIVPSHPELSRYGSMSVDALLAVSSTTGDKELADHLSIHQTLINHLRSLAMSIKRNNILTLVVSDEGSPSQLDTSVWLRYPFYAPDVSAVLSGAATRSMLVDNAGKTPSLVHMMPLGDTSRYFSYGSMFVQVCVSSSDDDGQQQYAMPCALTIVRERADWYVFAAITSQSKLVNILIQSDRKQGPTWEDVDWQVRSHSMRVKLPRGFELDVMFKEDDFKTLWNIVKYTQQSENSLHPEAGETVVFENTLKVFQYMDPGTPKAFPSDPTERSRIRLFERSVTVTEGTGTRNAHRGFRLAILTSPKVKTLSSIRHTLGNGSPILFGLLRGEDGAPALLLKVTEGGRTRSMLMTFHEVAERNKIHSVLLGMIPREGEIKSPEFAIQSYSIEQPEDSFTGQPAVKHLQFPAGSVSVIDQEHAYVEHGYGPTILSEHLRAFIATEWGSVTDRINLGPGELKIGLDVQSKTSMSLFRSAQQDLTLSLADNLVRPELVGQLTGFLEKITAKPMIRRLDFPTMQDLHAFEAAVTGFQVLYDGMATSFTISRRRSMVPIYKKWEASLARVQIVRQEKVVQMLAFFGDFQHGTCMNFVLKGTDIMESFGRSGKFGIRMVDAKFALPKKDDNPASNFVCLDMPEYPIEHDDLTITFDTEASFFIMSHSSEAIGTSTRSLHADDALNLVTDVAPPMHLSTTFRYSNDPTQLVPAADAIPADFDPTSHIYSRMSAPNPTRFETILSSLIHGQVISYSSGLSALHGALTLLNPRRISVGDGYHGCHGVIALFTRLTGLQKLPLDCSPDQLEKGDVILLETPVNPQGTAFDIASYAAKAHARGAYLIVDSTFAPPGLQEPFQFGADIIMHSGTKYFGGHSDMLCGVLATNRDDWAAQLKSDRLFIGTVMGSMEGWLGVRSLRTLEIRVQRQSENATRLISWLDAALHAPNPAPDSDEAAVQAVLGEVLHASLQKVEGDWLKKQMPNGFGPVFSIIMKEMRFAPSQYTSKNTESLPAPLKLSDLFGELEQRYPGIVQILSSCGISLNGEYVDVEEEGDVVIQTGGEVAVIPPVSSG</sequence>
<keyword evidence="9" id="KW-1185">Reference proteome</keyword>
<dbReference type="InterPro" id="IPR056030">
    <property type="entry name" value="DUF7611"/>
</dbReference>
<dbReference type="InterPro" id="IPR054542">
    <property type="entry name" value="Cys_met_metab_PP"/>
</dbReference>
<evidence type="ECO:0000313" key="9">
    <source>
        <dbReference type="Proteomes" id="UP000070168"/>
    </source>
</evidence>
<dbReference type="InterPro" id="IPR012675">
    <property type="entry name" value="Beta-grasp_dom_sf"/>
</dbReference>
<dbReference type="GO" id="GO:0019346">
    <property type="term" value="P:transsulfuration"/>
    <property type="evidence" value="ECO:0007669"/>
    <property type="project" value="InterPro"/>
</dbReference>
<dbReference type="GO" id="GO:0016846">
    <property type="term" value="F:carbon-sulfur lyase activity"/>
    <property type="evidence" value="ECO:0007669"/>
    <property type="project" value="TreeGrafter"/>
</dbReference>
<evidence type="ECO:0000259" key="6">
    <source>
        <dbReference type="Pfam" id="PF24588"/>
    </source>
</evidence>
<dbReference type="OrthoDB" id="4356615at2759"/>
<reference evidence="8 9" key="1">
    <citation type="journal article" date="2016" name="BMC Genomics">
        <title>Genome sequencing and secondary metabolism of the postharvest pathogen Penicillium griseofulvum.</title>
        <authorList>
            <person name="Banani H."/>
            <person name="Marcet-Houben M."/>
            <person name="Ballester A.R."/>
            <person name="Abbruscato P."/>
            <person name="Gonzalez-Candelas L."/>
            <person name="Gabaldon T."/>
            <person name="Spadaro D."/>
        </authorList>
    </citation>
    <scope>NUCLEOTIDE SEQUENCE [LARGE SCALE GENOMIC DNA]</scope>
    <source>
        <strain evidence="8 9">PG3</strain>
    </source>
</reference>
<feature type="compositionally biased region" description="Pro residues" evidence="3">
    <location>
        <begin position="288"/>
        <end position="297"/>
    </location>
</feature>
<dbReference type="PANTHER" id="PTHR11808">
    <property type="entry name" value="TRANS-SULFURATION ENZYME FAMILY MEMBER"/>
    <property type="match status" value="1"/>
</dbReference>
<feature type="compositionally biased region" description="Basic and acidic residues" evidence="3">
    <location>
        <begin position="197"/>
        <end position="213"/>
    </location>
</feature>
<feature type="compositionally biased region" description="Low complexity" evidence="3">
    <location>
        <begin position="84"/>
        <end position="95"/>
    </location>
</feature>
<dbReference type="Gene3D" id="3.40.640.10">
    <property type="entry name" value="Type I PLP-dependent aspartate aminotransferase-like (Major domain)"/>
    <property type="match status" value="1"/>
</dbReference>
<dbReference type="FunFam" id="3.40.640.10:FF:000072">
    <property type="entry name" value="Putative cystathionine beta-lyase"/>
    <property type="match status" value="1"/>
</dbReference>
<gene>
    <name evidence="8" type="ORF">PGRI_092020</name>
</gene>
<dbReference type="InterPro" id="IPR000277">
    <property type="entry name" value="Cys/Met-Metab_PyrdxlP-dep_enz"/>
</dbReference>
<dbReference type="InterPro" id="IPR016155">
    <property type="entry name" value="Mopterin_synth/thiamin_S_b"/>
</dbReference>
<feature type="domain" description="DUF7611" evidence="4">
    <location>
        <begin position="574"/>
        <end position="729"/>
    </location>
</feature>
<proteinExistence type="predicted"/>
<dbReference type="Pfam" id="PF01053">
    <property type="entry name" value="Cys_Met_Meta_PP"/>
    <property type="match status" value="1"/>
</dbReference>
<dbReference type="GO" id="GO:0030170">
    <property type="term" value="F:pyridoxal phosphate binding"/>
    <property type="evidence" value="ECO:0007669"/>
    <property type="project" value="InterPro"/>
</dbReference>
<dbReference type="STRING" id="5078.A0A135LSA4"/>
<dbReference type="Pfam" id="PF02597">
    <property type="entry name" value="ThiS"/>
    <property type="match status" value="1"/>
</dbReference>
<dbReference type="Gene3D" id="3.10.20.30">
    <property type="match status" value="1"/>
</dbReference>
<comment type="cofactor">
    <cofactor evidence="1">
        <name>pyridoxal 5'-phosphate</name>
        <dbReference type="ChEBI" id="CHEBI:597326"/>
    </cofactor>
</comment>
<feature type="compositionally biased region" description="Basic and acidic residues" evidence="3">
    <location>
        <begin position="254"/>
        <end position="273"/>
    </location>
</feature>
<dbReference type="Pfam" id="PF24586">
    <property type="entry name" value="DUF7611"/>
    <property type="match status" value="1"/>
</dbReference>
<name>A0A135LSA4_PENPA</name>
<dbReference type="PROSITE" id="PS00868">
    <property type="entry name" value="CYS_MET_METAB_PP"/>
    <property type="match status" value="1"/>
</dbReference>
<dbReference type="CDD" id="cd00754">
    <property type="entry name" value="Ubl_MoaD"/>
    <property type="match status" value="1"/>
</dbReference>
<dbReference type="GO" id="GO:0005737">
    <property type="term" value="C:cytoplasm"/>
    <property type="evidence" value="ECO:0007669"/>
    <property type="project" value="TreeGrafter"/>
</dbReference>
<organism evidence="8 9">
    <name type="scientific">Penicillium patulum</name>
    <name type="common">Penicillium griseofulvum</name>
    <dbReference type="NCBI Taxonomy" id="5078"/>
    <lineage>
        <taxon>Eukaryota</taxon>
        <taxon>Fungi</taxon>
        <taxon>Dikarya</taxon>
        <taxon>Ascomycota</taxon>
        <taxon>Pezizomycotina</taxon>
        <taxon>Eurotiomycetes</taxon>
        <taxon>Eurotiomycetidae</taxon>
        <taxon>Eurotiales</taxon>
        <taxon>Aspergillaceae</taxon>
        <taxon>Penicillium</taxon>
    </lineage>
</organism>
<evidence type="ECO:0000259" key="5">
    <source>
        <dbReference type="Pfam" id="PF24587"/>
    </source>
</evidence>